<evidence type="ECO:0000259" key="6">
    <source>
        <dbReference type="Pfam" id="PF25137"/>
    </source>
</evidence>
<dbReference type="FunFam" id="3.40.50.1970:FF:000003">
    <property type="entry name" value="Alcohol dehydrogenase, iron-containing"/>
    <property type="match status" value="1"/>
</dbReference>
<dbReference type="PROSITE" id="PS00060">
    <property type="entry name" value="ADH_IRON_2"/>
    <property type="match status" value="1"/>
</dbReference>
<dbReference type="KEGG" id="ddf:DEFDS_0763"/>
<sequence>MKTSLFEFFVPTKILAGEDSLSNLFYELSLLNSKKPIIVTDKGIVNAGLLKYVEQPLREAGIEYIIFDEVPPDSSLKIVKNIYEIYKQSSCDSIIAVGGGSVIDSAKGANILIAYNSEDLADIAGADRIDRKLKPLIVIPTTSGTGSEVTSVAVIADEENGLKLPFASQFLIPDVTVLDARMTLSLPPIMTAATAMDALTHALEAYLSLQKNPISDSFSLTAIKLIFQNLYKVIDDPKNREYRLNMMIASTCAGVAFSNAMVGIVHAIGHTLGGMYKIPHGVAMGILLPAGLEFYYDTRKAEFEEIIKLLNNFLEEKVKDLIEYVRNVLTRLNALTNLPIKLSDVGVRKSDFDNIAKMSLNDGSIVFTPKYAGIDDIIKILEVSY</sequence>
<keyword evidence="8" id="KW-1185">Reference proteome</keyword>
<dbReference type="GO" id="GO:0046872">
    <property type="term" value="F:metal ion binding"/>
    <property type="evidence" value="ECO:0007669"/>
    <property type="project" value="InterPro"/>
</dbReference>
<dbReference type="PANTHER" id="PTHR11496:SF102">
    <property type="entry name" value="ALCOHOL DEHYDROGENASE 4"/>
    <property type="match status" value="1"/>
</dbReference>
<dbReference type="Pfam" id="PF25137">
    <property type="entry name" value="ADH_Fe_C"/>
    <property type="match status" value="1"/>
</dbReference>
<dbReference type="RefSeq" id="WP_013007489.1">
    <property type="nucleotide sequence ID" value="NC_013939.1"/>
</dbReference>
<evidence type="ECO:0000256" key="2">
    <source>
        <dbReference type="ARBA" id="ARBA00007358"/>
    </source>
</evidence>
<dbReference type="PROSITE" id="PS00913">
    <property type="entry name" value="ADH_IRON_1"/>
    <property type="match status" value="1"/>
</dbReference>
<dbReference type="GO" id="GO:0004022">
    <property type="term" value="F:alcohol dehydrogenase (NAD+) activity"/>
    <property type="evidence" value="ECO:0007669"/>
    <property type="project" value="UniProtKB-EC"/>
</dbReference>
<dbReference type="InterPro" id="IPR018211">
    <property type="entry name" value="ADH_Fe_CS"/>
</dbReference>
<organism evidence="7 8">
    <name type="scientific">Deferribacter desulfuricans (strain DSM 14783 / JCM 11476 / NBRC 101012 / SSM1)</name>
    <dbReference type="NCBI Taxonomy" id="639282"/>
    <lineage>
        <taxon>Bacteria</taxon>
        <taxon>Pseudomonadati</taxon>
        <taxon>Deferribacterota</taxon>
        <taxon>Deferribacteres</taxon>
        <taxon>Deferribacterales</taxon>
        <taxon>Deferribacteraceae</taxon>
        <taxon>Deferribacter</taxon>
    </lineage>
</organism>
<dbReference type="OrthoDB" id="9815791at2"/>
<dbReference type="HOGENOM" id="CLU_007207_0_0_0"/>
<comment type="cofactor">
    <cofactor evidence="1">
        <name>Fe cation</name>
        <dbReference type="ChEBI" id="CHEBI:24875"/>
    </cofactor>
</comment>
<reference evidence="7 8" key="1">
    <citation type="journal article" date="2010" name="DNA Res.">
        <title>Bacterial lifestyle in a deep-sea hydrothermal vent chimney revealed by the genome sequence of the thermophilic bacterium Deferribacter desulfuricans SSM1.</title>
        <authorList>
            <person name="Takaki Y."/>
            <person name="Shimamura S."/>
            <person name="Nakagawa S."/>
            <person name="Fukuhara Y."/>
            <person name="Horikawa H."/>
            <person name="Ankai A."/>
            <person name="Harada T."/>
            <person name="Hosoyama A."/>
            <person name="Oguchi A."/>
            <person name="Fukui S."/>
            <person name="Fujita N."/>
            <person name="Takami H."/>
            <person name="Takai K."/>
        </authorList>
    </citation>
    <scope>NUCLEOTIDE SEQUENCE [LARGE SCALE GENOMIC DNA]</scope>
    <source>
        <strain evidence="8">DSM 14783 / JCM 11476 / NBRC 101012 / SSM1</strain>
    </source>
</reference>
<feature type="domain" description="Fe-containing alcohol dehydrogenase-like C-terminal" evidence="6">
    <location>
        <begin position="191"/>
        <end position="384"/>
    </location>
</feature>
<evidence type="ECO:0000313" key="7">
    <source>
        <dbReference type="EMBL" id="BAI80241.1"/>
    </source>
</evidence>
<gene>
    <name evidence="7" type="ordered locus">DEFDS_0763</name>
</gene>
<comment type="similarity">
    <text evidence="2">Belongs to the iron-containing alcohol dehydrogenase family.</text>
</comment>
<keyword evidence="3 7" id="KW-0560">Oxidoreductase</keyword>
<dbReference type="STRING" id="639282.DEFDS_0763"/>
<dbReference type="EMBL" id="AP011529">
    <property type="protein sequence ID" value="BAI80241.1"/>
    <property type="molecule type" value="Genomic_DNA"/>
</dbReference>
<evidence type="ECO:0000256" key="3">
    <source>
        <dbReference type="ARBA" id="ARBA00023002"/>
    </source>
</evidence>
<accession>D3PCB8</accession>
<proteinExistence type="inferred from homology"/>
<feature type="domain" description="Alcohol dehydrogenase iron-type/glycerol dehydrogenase GldA" evidence="5">
    <location>
        <begin position="11"/>
        <end position="179"/>
    </location>
</feature>
<dbReference type="InterPro" id="IPR039697">
    <property type="entry name" value="Alcohol_dehydrogenase_Fe"/>
</dbReference>
<evidence type="ECO:0000256" key="4">
    <source>
        <dbReference type="ARBA" id="ARBA00023027"/>
    </source>
</evidence>
<dbReference type="InterPro" id="IPR001670">
    <property type="entry name" value="ADH_Fe/GldA"/>
</dbReference>
<dbReference type="FunFam" id="1.20.1090.10:FF:000001">
    <property type="entry name" value="Aldehyde-alcohol dehydrogenase"/>
    <property type="match status" value="1"/>
</dbReference>
<dbReference type="AlphaFoldDB" id="D3PCB8"/>
<dbReference type="SUPFAM" id="SSF56796">
    <property type="entry name" value="Dehydroquinate synthase-like"/>
    <property type="match status" value="1"/>
</dbReference>
<dbReference type="eggNOG" id="COG1454">
    <property type="taxonomic scope" value="Bacteria"/>
</dbReference>
<evidence type="ECO:0000313" key="8">
    <source>
        <dbReference type="Proteomes" id="UP000001520"/>
    </source>
</evidence>
<dbReference type="Gene3D" id="3.40.50.1970">
    <property type="match status" value="1"/>
</dbReference>
<keyword evidence="4" id="KW-0520">NAD</keyword>
<dbReference type="PANTHER" id="PTHR11496">
    <property type="entry name" value="ALCOHOL DEHYDROGENASE"/>
    <property type="match status" value="1"/>
</dbReference>
<dbReference type="InterPro" id="IPR056798">
    <property type="entry name" value="ADH_Fe_C"/>
</dbReference>
<dbReference type="EC" id="1.1.1.1" evidence="7"/>
<evidence type="ECO:0000256" key="1">
    <source>
        <dbReference type="ARBA" id="ARBA00001962"/>
    </source>
</evidence>
<protein>
    <submittedName>
        <fullName evidence="7">Alcohol dehydrogenase, class IV</fullName>
        <ecNumber evidence="7">1.1.1.1</ecNumber>
    </submittedName>
</protein>
<dbReference type="Gene3D" id="1.20.1090.10">
    <property type="entry name" value="Dehydroquinate synthase-like - alpha domain"/>
    <property type="match status" value="1"/>
</dbReference>
<dbReference type="CDD" id="cd14865">
    <property type="entry name" value="Fe-ADH-like"/>
    <property type="match status" value="1"/>
</dbReference>
<dbReference type="Proteomes" id="UP000001520">
    <property type="component" value="Chromosome"/>
</dbReference>
<name>D3PCB8_DEFDS</name>
<dbReference type="Pfam" id="PF00465">
    <property type="entry name" value="Fe-ADH"/>
    <property type="match status" value="1"/>
</dbReference>
<evidence type="ECO:0000259" key="5">
    <source>
        <dbReference type="Pfam" id="PF00465"/>
    </source>
</evidence>